<comment type="caution">
    <text evidence="3">The sequence shown here is derived from an EMBL/GenBank/DDBJ whole genome shotgun (WGS) entry which is preliminary data.</text>
</comment>
<proteinExistence type="predicted"/>
<dbReference type="Pfam" id="PF23663">
    <property type="entry name" value="Znf_SCAND3"/>
    <property type="match status" value="1"/>
</dbReference>
<name>A0ABD2J292_9BILA</name>
<feature type="domain" description="DDE-1" evidence="1">
    <location>
        <begin position="109"/>
        <end position="237"/>
    </location>
</feature>
<sequence>MDERNPFASLKKVCCYCNNACSGAYQCRKCSKPCHAIAPCSFSTDDDEGFGAKVTCCNCWLSDDDDDVLMDQNANVVGTNEVTNNDHDDDAPIPNIINRFKSRLYLCWCGRVWMDNELTTEYLDKVFGKTFFGGSRLLIWDSFRCHISVDTKDTLRRLEIHSAVVPGGTTKFIQAPDVCWNAPFKNAIREKYNDWMVNGEKPTTSTGNLKAPPMDIYLEWIASAWESIPKPLIEDSFLTCGITKKIDGRHDEKIHVFKKDGAIPNGLALLKQRRKEDAVIKGVEEIDLGEDESDPSVDI</sequence>
<dbReference type="InterPro" id="IPR057560">
    <property type="entry name" value="Znf_SCAND3"/>
</dbReference>
<keyword evidence="4" id="KW-1185">Reference proteome</keyword>
<feature type="domain" description="SCAN" evidence="2">
    <location>
        <begin position="22"/>
        <end position="59"/>
    </location>
</feature>
<evidence type="ECO:0000313" key="3">
    <source>
        <dbReference type="EMBL" id="KAL3084040.1"/>
    </source>
</evidence>
<organism evidence="3 4">
    <name type="scientific">Heterodera trifolii</name>
    <dbReference type="NCBI Taxonomy" id="157864"/>
    <lineage>
        <taxon>Eukaryota</taxon>
        <taxon>Metazoa</taxon>
        <taxon>Ecdysozoa</taxon>
        <taxon>Nematoda</taxon>
        <taxon>Chromadorea</taxon>
        <taxon>Rhabditida</taxon>
        <taxon>Tylenchina</taxon>
        <taxon>Tylenchomorpha</taxon>
        <taxon>Tylenchoidea</taxon>
        <taxon>Heteroderidae</taxon>
        <taxon>Heteroderinae</taxon>
        <taxon>Heterodera</taxon>
    </lineage>
</organism>
<reference evidence="3 4" key="1">
    <citation type="submission" date="2024-10" db="EMBL/GenBank/DDBJ databases">
        <authorList>
            <person name="Kim D."/>
        </authorList>
    </citation>
    <scope>NUCLEOTIDE SEQUENCE [LARGE SCALE GENOMIC DNA]</scope>
    <source>
        <strain evidence="3">BH-2024</strain>
    </source>
</reference>
<evidence type="ECO:0000259" key="2">
    <source>
        <dbReference type="Pfam" id="PF23663"/>
    </source>
</evidence>
<accession>A0ABD2J292</accession>
<gene>
    <name evidence="3" type="ORF">niasHT_033760</name>
</gene>
<dbReference type="Pfam" id="PF03184">
    <property type="entry name" value="DDE_1"/>
    <property type="match status" value="1"/>
</dbReference>
<dbReference type="InterPro" id="IPR004875">
    <property type="entry name" value="DDE_SF_endonuclease_dom"/>
</dbReference>
<dbReference type="Proteomes" id="UP001620626">
    <property type="component" value="Unassembled WGS sequence"/>
</dbReference>
<evidence type="ECO:0000313" key="4">
    <source>
        <dbReference type="Proteomes" id="UP001620626"/>
    </source>
</evidence>
<evidence type="ECO:0008006" key="5">
    <source>
        <dbReference type="Google" id="ProtNLM"/>
    </source>
</evidence>
<dbReference type="EMBL" id="JBICBT010001086">
    <property type="protein sequence ID" value="KAL3084040.1"/>
    <property type="molecule type" value="Genomic_DNA"/>
</dbReference>
<protein>
    <recommendedName>
        <fullName evidence="5">DDE-1 domain-containing protein</fullName>
    </recommendedName>
</protein>
<dbReference type="AlphaFoldDB" id="A0ABD2J292"/>
<evidence type="ECO:0000259" key="1">
    <source>
        <dbReference type="Pfam" id="PF03184"/>
    </source>
</evidence>